<dbReference type="GO" id="GO:0004519">
    <property type="term" value="F:endonuclease activity"/>
    <property type="evidence" value="ECO:0007669"/>
    <property type="project" value="UniProtKB-KW"/>
</dbReference>
<keyword evidence="2" id="KW-0680">Restriction system</keyword>
<dbReference type="Pfam" id="PF01420">
    <property type="entry name" value="Methylase_S"/>
    <property type="match status" value="1"/>
</dbReference>
<comment type="caution">
    <text evidence="5">The sequence shown here is derived from an EMBL/GenBank/DDBJ whole genome shotgun (WGS) entry which is preliminary data.</text>
</comment>
<evidence type="ECO:0000259" key="4">
    <source>
        <dbReference type="Pfam" id="PF01420"/>
    </source>
</evidence>
<dbReference type="EMBL" id="JBIALX010000002">
    <property type="protein sequence ID" value="MFF0452936.1"/>
    <property type="molecule type" value="Genomic_DNA"/>
</dbReference>
<name>A0ABW6NCR6_9NOCA</name>
<dbReference type="GO" id="GO:0016787">
    <property type="term" value="F:hydrolase activity"/>
    <property type="evidence" value="ECO:0007669"/>
    <property type="project" value="UniProtKB-KW"/>
</dbReference>
<dbReference type="PANTHER" id="PTHR30408">
    <property type="entry name" value="TYPE-1 RESTRICTION ENZYME ECOKI SPECIFICITY PROTEIN"/>
    <property type="match status" value="1"/>
</dbReference>
<dbReference type="CDD" id="cd17257">
    <property type="entry name" value="RMtype1_S_EcoBI-TRD1-CR1_like"/>
    <property type="match status" value="1"/>
</dbReference>
<keyword evidence="6" id="KW-1185">Reference proteome</keyword>
<keyword evidence="3" id="KW-0238">DNA-binding</keyword>
<dbReference type="SUPFAM" id="SSF116734">
    <property type="entry name" value="DNA methylase specificity domain"/>
    <property type="match status" value="2"/>
</dbReference>
<dbReference type="Proteomes" id="UP001601521">
    <property type="component" value="Unassembled WGS sequence"/>
</dbReference>
<dbReference type="InterPro" id="IPR000055">
    <property type="entry name" value="Restrct_endonuc_typeI_TRD"/>
</dbReference>
<keyword evidence="5" id="KW-0540">Nuclease</keyword>
<dbReference type="PANTHER" id="PTHR30408:SF12">
    <property type="entry name" value="TYPE I RESTRICTION ENZYME MJAVIII SPECIFICITY SUBUNIT"/>
    <property type="match status" value="1"/>
</dbReference>
<dbReference type="CDD" id="cd17256">
    <property type="entry name" value="RMtype1_S_EcoJA65PI-TRD1-CR1_like"/>
    <property type="match status" value="1"/>
</dbReference>
<evidence type="ECO:0000256" key="3">
    <source>
        <dbReference type="ARBA" id="ARBA00023125"/>
    </source>
</evidence>
<keyword evidence="5" id="KW-0255">Endonuclease</keyword>
<comment type="similarity">
    <text evidence="1">Belongs to the type-I restriction system S methylase family.</text>
</comment>
<gene>
    <name evidence="5" type="ORF">ACFYTH_06155</name>
</gene>
<proteinExistence type="inferred from homology"/>
<dbReference type="InterPro" id="IPR044946">
    <property type="entry name" value="Restrct_endonuc_typeI_TRD_sf"/>
</dbReference>
<reference evidence="5 6" key="1">
    <citation type="submission" date="2024-10" db="EMBL/GenBank/DDBJ databases">
        <title>The Natural Products Discovery Center: Release of the First 8490 Sequenced Strains for Exploring Actinobacteria Biosynthetic Diversity.</title>
        <authorList>
            <person name="Kalkreuter E."/>
            <person name="Kautsar S.A."/>
            <person name="Yang D."/>
            <person name="Bader C.D."/>
            <person name="Teijaro C.N."/>
            <person name="Fluegel L."/>
            <person name="Davis C.M."/>
            <person name="Simpson J.R."/>
            <person name="Lauterbach L."/>
            <person name="Steele A.D."/>
            <person name="Gui C."/>
            <person name="Meng S."/>
            <person name="Li G."/>
            <person name="Viehrig K."/>
            <person name="Ye F."/>
            <person name="Su P."/>
            <person name="Kiefer A.F."/>
            <person name="Nichols A."/>
            <person name="Cepeda A.J."/>
            <person name="Yan W."/>
            <person name="Fan B."/>
            <person name="Jiang Y."/>
            <person name="Adhikari A."/>
            <person name="Zheng C.-J."/>
            <person name="Schuster L."/>
            <person name="Cowan T.M."/>
            <person name="Smanski M.J."/>
            <person name="Chevrette M.G."/>
            <person name="De Carvalho L.P.S."/>
            <person name="Shen B."/>
        </authorList>
    </citation>
    <scope>NUCLEOTIDE SEQUENCE [LARGE SCALE GENOMIC DNA]</scope>
    <source>
        <strain evidence="5 6">NPDC004550</strain>
    </source>
</reference>
<dbReference type="Gene3D" id="3.90.220.20">
    <property type="entry name" value="DNA methylase specificity domains"/>
    <property type="match status" value="2"/>
</dbReference>
<sequence length="391" mass="42533">MTPDEFSYQPLADLVEGGDISYGIVQPGTHDAAGVPIVRVRDVSPGGTIDRSNPLRVDSAISQRHHKTVLRGGEVLVTIVGTVGSAAVVPPELVGWNVARAIAVLRPTAVSPQWLQYCFSMPDVAHSIQGALNTTVQATLNLSDLKKIKVPVASPSDRLAIEEVLGALDDKIAANNKVATISRELISASYARMLSANEWNYRSLFDVFSVDFGAAFKGEHFSDVGVGRPLLRIRDLKTGRPQIWTTEERPDECVISPGDVVVGMDAEFRPSWWTGDPAVLNQRVCRVRGKGVGSAFVVESLKAPLARLENEKTATTVIHLNKSDLNRVEIPFPSESAINEFEIVSEPLALHYVQMARECKALTKTRGELLPLLMSGKLRVKDAEKKVEAIA</sequence>
<accession>A0ABW6NCR6</accession>
<keyword evidence="5" id="KW-0378">Hydrolase</keyword>
<evidence type="ECO:0000256" key="2">
    <source>
        <dbReference type="ARBA" id="ARBA00022747"/>
    </source>
</evidence>
<evidence type="ECO:0000256" key="1">
    <source>
        <dbReference type="ARBA" id="ARBA00010923"/>
    </source>
</evidence>
<dbReference type="EC" id="3.1.21.-" evidence="5"/>
<dbReference type="RefSeq" id="WP_387249686.1">
    <property type="nucleotide sequence ID" value="NZ_JBIALX010000002.1"/>
</dbReference>
<organism evidence="5 6">
    <name type="scientific">Nocardia africana</name>
    <dbReference type="NCBI Taxonomy" id="134964"/>
    <lineage>
        <taxon>Bacteria</taxon>
        <taxon>Bacillati</taxon>
        <taxon>Actinomycetota</taxon>
        <taxon>Actinomycetes</taxon>
        <taxon>Mycobacteriales</taxon>
        <taxon>Nocardiaceae</taxon>
        <taxon>Nocardia</taxon>
    </lineage>
</organism>
<evidence type="ECO:0000313" key="5">
    <source>
        <dbReference type="EMBL" id="MFF0452936.1"/>
    </source>
</evidence>
<feature type="domain" description="Type I restriction modification DNA specificity" evidence="4">
    <location>
        <begin position="198"/>
        <end position="334"/>
    </location>
</feature>
<protein>
    <submittedName>
        <fullName evidence="5">Restriction endonuclease subunit S</fullName>
        <ecNumber evidence="5">3.1.21.-</ecNumber>
    </submittedName>
</protein>
<evidence type="ECO:0000313" key="6">
    <source>
        <dbReference type="Proteomes" id="UP001601521"/>
    </source>
</evidence>
<dbReference type="InterPro" id="IPR052021">
    <property type="entry name" value="Type-I_RS_S_subunit"/>
</dbReference>